<reference evidence="2 3" key="2">
    <citation type="journal article" date="2016" name="Genome Announc.">
        <title>Draft Genome Sequence of Oceanobacillus picturae Heshi-B3, Isolated from Fermented Rice Bran in a Traditional Japanese Seafood Dish.</title>
        <authorList>
            <person name="Akuzawa S."/>
            <person name="Nagaoka J."/>
            <person name="Kanekatsu M."/>
            <person name="Kanesaki Y."/>
            <person name="Suzuki T."/>
        </authorList>
    </citation>
    <scope>NUCLEOTIDE SEQUENCE [LARGE SCALE GENOMIC DNA]</scope>
    <source>
        <strain evidence="2 3">Heshi-B3</strain>
    </source>
</reference>
<proteinExistence type="predicted"/>
<comment type="caution">
    <text evidence="2">The sequence shown here is derived from an EMBL/GenBank/DDBJ whole genome shotgun (WGS) entry which is preliminary data.</text>
</comment>
<protein>
    <submittedName>
        <fullName evidence="2">General stress protein 17M</fullName>
    </submittedName>
</protein>
<dbReference type="Proteomes" id="UP000052946">
    <property type="component" value="Unassembled WGS sequence"/>
</dbReference>
<dbReference type="InterPro" id="IPR025889">
    <property type="entry name" value="GSP17M-like_dom"/>
</dbReference>
<sequence length="116" mass="12952">MKPFIKEYTNDEVLKTDVSILKDKGINKDDVYVLSHDDDRTKRIAGSVDANTIGIKEMDFGNAVGNLFNSKGDELRSKLQEVGFSQAEAENYEEDMDEGKVLLIVTNNENAASYLT</sequence>
<dbReference type="RefSeq" id="WP_058950650.1">
    <property type="nucleotide sequence ID" value="NZ_BBXV01000032.1"/>
</dbReference>
<dbReference type="Pfam" id="PF11181">
    <property type="entry name" value="YflT"/>
    <property type="match status" value="1"/>
</dbReference>
<feature type="domain" description="General stress protein 17M-like" evidence="1">
    <location>
        <begin position="3"/>
        <end position="99"/>
    </location>
</feature>
<evidence type="ECO:0000313" key="2">
    <source>
        <dbReference type="EMBL" id="GAQ18734.1"/>
    </source>
</evidence>
<reference evidence="3" key="1">
    <citation type="submission" date="2015-07" db="EMBL/GenBank/DDBJ databases">
        <title>Draft Genome Sequence of Oceanobacillus picturae Heshi-B3 that Was Isolated from Fermented Rice Bran with Aging Salted Mackerel, Which Was Named Heshiko as Traditional Fermented Seafood in Japan.</title>
        <authorList>
            <person name="Akuzawa S."/>
            <person name="Nakagawa J."/>
            <person name="Kanekatsu T."/>
            <person name="Kanesaki Y."/>
            <person name="Suzuki T."/>
        </authorList>
    </citation>
    <scope>NUCLEOTIDE SEQUENCE [LARGE SCALE GENOMIC DNA]</scope>
    <source>
        <strain evidence="3">Heshi-B3</strain>
    </source>
</reference>
<evidence type="ECO:0000313" key="3">
    <source>
        <dbReference type="Proteomes" id="UP000052946"/>
    </source>
</evidence>
<gene>
    <name evidence="2" type="ORF">OPHB3_2690</name>
</gene>
<dbReference type="AlphaFoldDB" id="A0A0U9H7U5"/>
<name>A0A0U9H7U5_9BACI</name>
<dbReference type="EMBL" id="BBXV01000032">
    <property type="protein sequence ID" value="GAQ18734.1"/>
    <property type="molecule type" value="Genomic_DNA"/>
</dbReference>
<accession>A0A0U9H7U5</accession>
<organism evidence="2 3">
    <name type="scientific">Oceanobacillus picturae</name>
    <dbReference type="NCBI Taxonomy" id="171693"/>
    <lineage>
        <taxon>Bacteria</taxon>
        <taxon>Bacillati</taxon>
        <taxon>Bacillota</taxon>
        <taxon>Bacilli</taxon>
        <taxon>Bacillales</taxon>
        <taxon>Bacillaceae</taxon>
        <taxon>Oceanobacillus</taxon>
    </lineage>
</organism>
<evidence type="ECO:0000259" key="1">
    <source>
        <dbReference type="Pfam" id="PF11181"/>
    </source>
</evidence>
<dbReference type="OrthoDB" id="2353304at2"/>